<keyword evidence="13" id="KW-0573">Peptidoglycan synthesis</keyword>
<dbReference type="GO" id="GO:0017001">
    <property type="term" value="P:antibiotic catabolic process"/>
    <property type="evidence" value="ECO:0007669"/>
    <property type="project" value="InterPro"/>
</dbReference>
<dbReference type="PANTHER" id="PTHR30627">
    <property type="entry name" value="PEPTIDOGLYCAN D,D-TRANSPEPTIDASE"/>
    <property type="match status" value="1"/>
</dbReference>
<keyword evidence="10" id="KW-0732">Signal</keyword>
<evidence type="ECO:0000256" key="16">
    <source>
        <dbReference type="ARBA" id="ARBA00023251"/>
    </source>
</evidence>
<accession>A0A4R2EVH3</accession>
<evidence type="ECO:0000256" key="7">
    <source>
        <dbReference type="ARBA" id="ARBA00022645"/>
    </source>
</evidence>
<keyword evidence="14 21" id="KW-1133">Transmembrane helix</keyword>
<dbReference type="GO" id="GO:0005886">
    <property type="term" value="C:plasma membrane"/>
    <property type="evidence" value="ECO:0007669"/>
    <property type="project" value="UniProtKB-SubCell"/>
</dbReference>
<evidence type="ECO:0000313" key="25">
    <source>
        <dbReference type="Proteomes" id="UP000294830"/>
    </source>
</evidence>
<dbReference type="InterPro" id="IPR036138">
    <property type="entry name" value="PBP_dimer_sf"/>
</dbReference>
<protein>
    <recommendedName>
        <fullName evidence="4 19">Beta-lactamase</fullName>
        <ecNumber evidence="4 19">3.5.2.6</ecNumber>
    </recommendedName>
</protein>
<dbReference type="FunFam" id="3.40.710.10:FF:000024">
    <property type="entry name" value="Penicillin-binding protein 2"/>
    <property type="match status" value="1"/>
</dbReference>
<keyword evidence="6" id="KW-0997">Cell inner membrane</keyword>
<comment type="subcellular location">
    <subcellularLocation>
        <location evidence="2">Cell membrane</location>
    </subcellularLocation>
    <subcellularLocation>
        <location evidence="1">Membrane</location>
        <topology evidence="1">Single-pass membrane protein</topology>
    </subcellularLocation>
</comment>
<dbReference type="NCBIfam" id="TIGR03423">
    <property type="entry name" value="pbp2_mrdA"/>
    <property type="match status" value="1"/>
</dbReference>
<comment type="catalytic activity">
    <reaction evidence="19">
        <text>a beta-lactam + H2O = a substituted beta-amino acid</text>
        <dbReference type="Rhea" id="RHEA:20401"/>
        <dbReference type="ChEBI" id="CHEBI:15377"/>
        <dbReference type="ChEBI" id="CHEBI:35627"/>
        <dbReference type="ChEBI" id="CHEBI:140347"/>
        <dbReference type="EC" id="3.5.2.6"/>
    </reaction>
</comment>
<evidence type="ECO:0000256" key="12">
    <source>
        <dbReference type="ARBA" id="ARBA00022960"/>
    </source>
</evidence>
<dbReference type="Gene3D" id="3.90.1310.10">
    <property type="entry name" value="Penicillin-binding protein 2a (Domain 2)"/>
    <property type="match status" value="1"/>
</dbReference>
<evidence type="ECO:0000256" key="10">
    <source>
        <dbReference type="ARBA" id="ARBA00022729"/>
    </source>
</evidence>
<sequence>MIIGGFNRKYVLAIMIVVVSVVITLRLFYIQVLDPSYKVTASNNVLRYITQYPSRGLIYDRNGELLVCNEAAYDLMVISQQLKAFDTTELSAILNVPIEQIRETLKLAKQDSYYRPYVFAKQISAFTYAKLQERLYKYPGFYVQPRTLRTYPLKIAGNLLGYVGEVNDKIISKDPYYKMGDYIGIAGLEKAYEEVLRGRKGVTISLVDVHNRIKGSYQNGRFDTLAILGKNIVATIDAKLQAYGERLMSNKVGSIVAIEPSSGEILAMVSGPDYDPTDLTGRNRRKNWARLALDPLNPMFNRATQAMYPPGSTFKLVNALIGLQEGIIDEHTAYGCGGGFAYGGRVLKCHPHASPVNVYGAIQVSCNTFFSREYVNIINSPKYGSPHKAYEVWKNYLTQFGFGRHLNTDLNYEKTGIVKKPEYFDKLHNGRWNGYTIVSMGIGQGELGTTPIQIANMVATIANRGYYIIPHAVKDIEGQQIDKRFRTKNYIGISPSYFNVAVEGMRMSVTGGTSRIADIPGIEVCGKTGTAQNPTGTKKDHSVFVAFAPKDNPKIAIAVYVENAGFGATYAAPIASLMIEKYLKDSVTRKPLEDRIVNMDLTTELKYVFAAQKAAKEAKERAKKAKSDSLKNAARPAASSSEDRRKMPKGESKKPGVFPSIKRTSTNNK</sequence>
<reference evidence="24 25" key="1">
    <citation type="submission" date="2019-03" db="EMBL/GenBank/DDBJ databases">
        <title>Genomic Encyclopedia of Archaeal and Bacterial Type Strains, Phase II (KMG-II): from individual species to whole genera.</title>
        <authorList>
            <person name="Goeker M."/>
        </authorList>
    </citation>
    <scope>NUCLEOTIDE SEQUENCE [LARGE SCALE GENOMIC DNA]</scope>
    <source>
        <strain evidence="24 25">RL-C</strain>
    </source>
</reference>
<keyword evidence="12" id="KW-0133">Cell shape</keyword>
<dbReference type="GO" id="GO:0046677">
    <property type="term" value="P:response to antibiotic"/>
    <property type="evidence" value="ECO:0007669"/>
    <property type="project" value="UniProtKB-UniRule"/>
</dbReference>
<evidence type="ECO:0000259" key="22">
    <source>
        <dbReference type="Pfam" id="PF00905"/>
    </source>
</evidence>
<name>A0A4R2EVH3_9BACT</name>
<feature type="compositionally biased region" description="Basic and acidic residues" evidence="20">
    <location>
        <begin position="618"/>
        <end position="629"/>
    </location>
</feature>
<dbReference type="GO" id="GO:0071555">
    <property type="term" value="P:cell wall organization"/>
    <property type="evidence" value="ECO:0007669"/>
    <property type="project" value="UniProtKB-KW"/>
</dbReference>
<evidence type="ECO:0000256" key="8">
    <source>
        <dbReference type="ARBA" id="ARBA00022670"/>
    </source>
</evidence>
<dbReference type="InterPro" id="IPR012338">
    <property type="entry name" value="Beta-lactam/transpept-like"/>
</dbReference>
<dbReference type="SUPFAM" id="SSF56601">
    <property type="entry name" value="beta-lactamase/transpeptidase-like"/>
    <property type="match status" value="1"/>
</dbReference>
<evidence type="ECO:0000256" key="21">
    <source>
        <dbReference type="SAM" id="Phobius"/>
    </source>
</evidence>
<evidence type="ECO:0000256" key="13">
    <source>
        <dbReference type="ARBA" id="ARBA00022984"/>
    </source>
</evidence>
<evidence type="ECO:0000256" key="9">
    <source>
        <dbReference type="ARBA" id="ARBA00022692"/>
    </source>
</evidence>
<evidence type="ECO:0000313" key="24">
    <source>
        <dbReference type="EMBL" id="TCN73154.1"/>
    </source>
</evidence>
<evidence type="ECO:0000256" key="5">
    <source>
        <dbReference type="ARBA" id="ARBA00022475"/>
    </source>
</evidence>
<feature type="domain" description="Penicillin-binding protein transpeptidase" evidence="22">
    <location>
        <begin position="253"/>
        <end position="576"/>
    </location>
</feature>
<dbReference type="GO" id="GO:0008800">
    <property type="term" value="F:beta-lactamase activity"/>
    <property type="evidence" value="ECO:0007669"/>
    <property type="project" value="UniProtKB-UniRule"/>
</dbReference>
<keyword evidence="8" id="KW-0645">Protease</keyword>
<dbReference type="EMBL" id="SLWB01000001">
    <property type="protein sequence ID" value="TCN73154.1"/>
    <property type="molecule type" value="Genomic_DNA"/>
</dbReference>
<evidence type="ECO:0000256" key="1">
    <source>
        <dbReference type="ARBA" id="ARBA00004167"/>
    </source>
</evidence>
<dbReference type="InterPro" id="IPR005311">
    <property type="entry name" value="PBP_dimer"/>
</dbReference>
<dbReference type="GO" id="GO:0071972">
    <property type="term" value="F:peptidoglycan L,D-transpeptidase activity"/>
    <property type="evidence" value="ECO:0007669"/>
    <property type="project" value="TreeGrafter"/>
</dbReference>
<dbReference type="InterPro" id="IPR001460">
    <property type="entry name" value="PCN-bd_Tpept"/>
</dbReference>
<feature type="compositionally biased region" description="Basic and acidic residues" evidence="20">
    <location>
        <begin position="641"/>
        <end position="654"/>
    </location>
</feature>
<evidence type="ECO:0000256" key="11">
    <source>
        <dbReference type="ARBA" id="ARBA00022801"/>
    </source>
</evidence>
<evidence type="ECO:0000256" key="6">
    <source>
        <dbReference type="ARBA" id="ARBA00022519"/>
    </source>
</evidence>
<dbReference type="InterPro" id="IPR017790">
    <property type="entry name" value="Penicillin-binding_protein_2"/>
</dbReference>
<feature type="domain" description="Penicillin-binding protein dimerisation" evidence="23">
    <location>
        <begin position="51"/>
        <end position="215"/>
    </location>
</feature>
<keyword evidence="11 19" id="KW-0378">Hydrolase</keyword>
<evidence type="ECO:0000256" key="14">
    <source>
        <dbReference type="ARBA" id="ARBA00022989"/>
    </source>
</evidence>
<gene>
    <name evidence="24" type="ORF">CLV25_101373</name>
</gene>
<dbReference type="SUPFAM" id="SSF56519">
    <property type="entry name" value="Penicillin binding protein dimerisation domain"/>
    <property type="match status" value="1"/>
</dbReference>
<keyword evidence="16 19" id="KW-0046">Antibiotic resistance</keyword>
<keyword evidence="17" id="KW-0961">Cell wall biogenesis/degradation</keyword>
<dbReference type="Proteomes" id="UP000294830">
    <property type="component" value="Unassembled WGS sequence"/>
</dbReference>
<dbReference type="PROSITE" id="PS00337">
    <property type="entry name" value="BETA_LACTAMASE_D"/>
    <property type="match status" value="1"/>
</dbReference>
<proteinExistence type="inferred from homology"/>
<dbReference type="GO" id="GO:0008658">
    <property type="term" value="F:penicillin binding"/>
    <property type="evidence" value="ECO:0007669"/>
    <property type="project" value="InterPro"/>
</dbReference>
<dbReference type="EC" id="3.5.2.6" evidence="4 19"/>
<dbReference type="InterPro" id="IPR050515">
    <property type="entry name" value="Beta-lactam/transpept"/>
</dbReference>
<keyword evidence="15 21" id="KW-0472">Membrane</keyword>
<dbReference type="Gene3D" id="3.40.710.10">
    <property type="entry name" value="DD-peptidase/beta-lactamase superfamily"/>
    <property type="match status" value="1"/>
</dbReference>
<evidence type="ECO:0000256" key="17">
    <source>
        <dbReference type="ARBA" id="ARBA00023316"/>
    </source>
</evidence>
<keyword evidence="9 21" id="KW-0812">Transmembrane</keyword>
<comment type="caution">
    <text evidence="24">The sequence shown here is derived from an EMBL/GenBank/DDBJ whole genome shotgun (WGS) entry which is preliminary data.</text>
</comment>
<feature type="transmembrane region" description="Helical" evidence="21">
    <location>
        <begin position="12"/>
        <end position="30"/>
    </location>
</feature>
<dbReference type="InterPro" id="IPR002137">
    <property type="entry name" value="Beta-lactam_class-D_AS"/>
</dbReference>
<dbReference type="Pfam" id="PF00905">
    <property type="entry name" value="Transpeptidase"/>
    <property type="match status" value="1"/>
</dbReference>
<evidence type="ECO:0000256" key="3">
    <source>
        <dbReference type="ARBA" id="ARBA00007898"/>
    </source>
</evidence>
<comment type="similarity">
    <text evidence="3 19">Belongs to the class-D beta-lactamase family.</text>
</comment>
<keyword evidence="25" id="KW-1185">Reference proteome</keyword>
<dbReference type="RefSeq" id="WP_131837930.1">
    <property type="nucleotide sequence ID" value="NZ_SLWB01000001.1"/>
</dbReference>
<evidence type="ECO:0000259" key="23">
    <source>
        <dbReference type="Pfam" id="PF03717"/>
    </source>
</evidence>
<organism evidence="24 25">
    <name type="scientific">Acetobacteroides hydrogenigenes</name>
    <dbReference type="NCBI Taxonomy" id="979970"/>
    <lineage>
        <taxon>Bacteria</taxon>
        <taxon>Pseudomonadati</taxon>
        <taxon>Bacteroidota</taxon>
        <taxon>Bacteroidia</taxon>
        <taxon>Bacteroidales</taxon>
        <taxon>Rikenellaceae</taxon>
        <taxon>Acetobacteroides</taxon>
    </lineage>
</organism>
<dbReference type="OrthoDB" id="9766847at2"/>
<keyword evidence="7" id="KW-0121">Carboxypeptidase</keyword>
<evidence type="ECO:0000256" key="20">
    <source>
        <dbReference type="SAM" id="MobiDB-lite"/>
    </source>
</evidence>
<dbReference type="AlphaFoldDB" id="A0A4R2EVH3"/>
<dbReference type="GO" id="GO:0009252">
    <property type="term" value="P:peptidoglycan biosynthetic process"/>
    <property type="evidence" value="ECO:0007669"/>
    <property type="project" value="UniProtKB-KW"/>
</dbReference>
<dbReference type="Pfam" id="PF03717">
    <property type="entry name" value="PBP_dimer"/>
    <property type="match status" value="1"/>
</dbReference>
<dbReference type="PANTHER" id="PTHR30627:SF2">
    <property type="entry name" value="PEPTIDOGLYCAN D,D-TRANSPEPTIDASE MRDA"/>
    <property type="match status" value="1"/>
</dbReference>
<feature type="region of interest" description="Disordered" evidence="20">
    <location>
        <begin position="618"/>
        <end position="669"/>
    </location>
</feature>
<dbReference type="GO" id="GO:0006508">
    <property type="term" value="P:proteolysis"/>
    <property type="evidence" value="ECO:0007669"/>
    <property type="project" value="UniProtKB-KW"/>
</dbReference>
<feature type="active site" description="Acyl-ester intermediate" evidence="18">
    <location>
        <position position="312"/>
    </location>
</feature>
<evidence type="ECO:0000256" key="18">
    <source>
        <dbReference type="PIRSR" id="PIRSR602137-50"/>
    </source>
</evidence>
<evidence type="ECO:0000256" key="4">
    <source>
        <dbReference type="ARBA" id="ARBA00012865"/>
    </source>
</evidence>
<evidence type="ECO:0000256" key="15">
    <source>
        <dbReference type="ARBA" id="ARBA00023136"/>
    </source>
</evidence>
<dbReference type="Gene3D" id="3.30.1390.30">
    <property type="entry name" value="Penicillin-binding protein 2a, domain 3"/>
    <property type="match status" value="1"/>
</dbReference>
<keyword evidence="5" id="KW-1003">Cell membrane</keyword>
<feature type="modified residue" description="N6-carboxylysine" evidence="18">
    <location>
        <position position="315"/>
    </location>
</feature>
<evidence type="ECO:0000256" key="19">
    <source>
        <dbReference type="RuleBase" id="RU361140"/>
    </source>
</evidence>
<dbReference type="GO" id="GO:0008360">
    <property type="term" value="P:regulation of cell shape"/>
    <property type="evidence" value="ECO:0007669"/>
    <property type="project" value="UniProtKB-KW"/>
</dbReference>
<evidence type="ECO:0000256" key="2">
    <source>
        <dbReference type="ARBA" id="ARBA00004236"/>
    </source>
</evidence>
<dbReference type="GO" id="GO:0009002">
    <property type="term" value="F:serine-type D-Ala-D-Ala carboxypeptidase activity"/>
    <property type="evidence" value="ECO:0007669"/>
    <property type="project" value="InterPro"/>
</dbReference>